<comment type="caution">
    <text evidence="2">The sequence shown here is derived from an EMBL/GenBank/DDBJ whole genome shotgun (WGS) entry which is preliminary data.</text>
</comment>
<accession>A0A835LFM2</accession>
<organism evidence="2 3">
    <name type="scientific">Spodoptera exigua</name>
    <name type="common">Beet armyworm</name>
    <name type="synonym">Noctua fulgens</name>
    <dbReference type="NCBI Taxonomy" id="7107"/>
    <lineage>
        <taxon>Eukaryota</taxon>
        <taxon>Metazoa</taxon>
        <taxon>Ecdysozoa</taxon>
        <taxon>Arthropoda</taxon>
        <taxon>Hexapoda</taxon>
        <taxon>Insecta</taxon>
        <taxon>Pterygota</taxon>
        <taxon>Neoptera</taxon>
        <taxon>Endopterygota</taxon>
        <taxon>Lepidoptera</taxon>
        <taxon>Glossata</taxon>
        <taxon>Ditrysia</taxon>
        <taxon>Noctuoidea</taxon>
        <taxon>Noctuidae</taxon>
        <taxon>Amphipyrinae</taxon>
        <taxon>Spodoptera</taxon>
    </lineage>
</organism>
<keyword evidence="3" id="KW-1185">Reference proteome</keyword>
<dbReference type="GO" id="GO:0005524">
    <property type="term" value="F:ATP binding"/>
    <property type="evidence" value="ECO:0007669"/>
    <property type="project" value="InterPro"/>
</dbReference>
<evidence type="ECO:0000313" key="3">
    <source>
        <dbReference type="Proteomes" id="UP000648187"/>
    </source>
</evidence>
<dbReference type="AlphaFoldDB" id="A0A835LFM2"/>
<dbReference type="InterPro" id="IPR000719">
    <property type="entry name" value="Prot_kinase_dom"/>
</dbReference>
<dbReference type="GO" id="GO:0004672">
    <property type="term" value="F:protein kinase activity"/>
    <property type="evidence" value="ECO:0007669"/>
    <property type="project" value="InterPro"/>
</dbReference>
<dbReference type="Gene3D" id="3.30.200.20">
    <property type="entry name" value="Phosphorylase Kinase, domain 1"/>
    <property type="match status" value="1"/>
</dbReference>
<gene>
    <name evidence="2" type="ORF">HW555_001247</name>
</gene>
<dbReference type="PROSITE" id="PS50011">
    <property type="entry name" value="PROTEIN_KINASE_DOM"/>
    <property type="match status" value="1"/>
</dbReference>
<sequence>MPRYCPENTPLLSKCGVLGPMFPGTTEVDTIWPGYSAFQSSNMVDYDELQYLNNIDEGAFAVVHRARDRQTGEETALKQLKQIYEREGFSNAAPREIEI</sequence>
<proteinExistence type="predicted"/>
<protein>
    <recommendedName>
        <fullName evidence="1">Protein kinase domain-containing protein</fullName>
    </recommendedName>
</protein>
<name>A0A835LFM2_SPOEX</name>
<reference evidence="2" key="1">
    <citation type="submission" date="2020-08" db="EMBL/GenBank/DDBJ databases">
        <title>Spodoptera exigua strain:BAW_Kor-Di-RS1 Genome sequencing and assembly.</title>
        <authorList>
            <person name="Kim J."/>
            <person name="Nam H.Y."/>
            <person name="Kwon M."/>
            <person name="Choi J.H."/>
            <person name="Cho S.R."/>
            <person name="Kim G.-H."/>
        </authorList>
    </citation>
    <scope>NUCLEOTIDE SEQUENCE</scope>
    <source>
        <strain evidence="2">BAW_Kor-Di-RS1</strain>
        <tissue evidence="2">Whole-body</tissue>
    </source>
</reference>
<evidence type="ECO:0000313" key="2">
    <source>
        <dbReference type="EMBL" id="KAF9423438.1"/>
    </source>
</evidence>
<dbReference type="SUPFAM" id="SSF56112">
    <property type="entry name" value="Protein kinase-like (PK-like)"/>
    <property type="match status" value="1"/>
</dbReference>
<dbReference type="EMBL" id="JACKWZ010000009">
    <property type="protein sequence ID" value="KAF9423438.1"/>
    <property type="molecule type" value="Genomic_DNA"/>
</dbReference>
<feature type="domain" description="Protein kinase" evidence="1">
    <location>
        <begin position="49"/>
        <end position="99"/>
    </location>
</feature>
<dbReference type="Proteomes" id="UP000648187">
    <property type="component" value="Unassembled WGS sequence"/>
</dbReference>
<dbReference type="InterPro" id="IPR011009">
    <property type="entry name" value="Kinase-like_dom_sf"/>
</dbReference>
<evidence type="ECO:0000259" key="1">
    <source>
        <dbReference type="PROSITE" id="PS50011"/>
    </source>
</evidence>